<feature type="region of interest" description="Disordered" evidence="1">
    <location>
        <begin position="1"/>
        <end position="69"/>
    </location>
</feature>
<protein>
    <submittedName>
        <fullName evidence="2">Uncharacterized protein</fullName>
    </submittedName>
</protein>
<proteinExistence type="predicted"/>
<gene>
    <name evidence="2" type="ORF">DCG58_12555</name>
</gene>
<accession>A0A3B9H0M1</accession>
<dbReference type="Proteomes" id="UP000259610">
    <property type="component" value="Unassembled WGS sequence"/>
</dbReference>
<comment type="caution">
    <text evidence="2">The sequence shown here is derived from an EMBL/GenBank/DDBJ whole genome shotgun (WGS) entry which is preliminary data.</text>
</comment>
<evidence type="ECO:0000313" key="3">
    <source>
        <dbReference type="Proteomes" id="UP000259610"/>
    </source>
</evidence>
<sequence>MEQRQRKYCSAEQRAEVSNRSQPGKPMTAIGQLFDRGQARGVPKKEPQDHLRSKRAVRLLGCGDQLSPQ</sequence>
<reference evidence="2 3" key="1">
    <citation type="journal article" date="2018" name="Nat. Biotechnol.">
        <title>A standardized bacterial taxonomy based on genome phylogeny substantially revises the tree of life.</title>
        <authorList>
            <person name="Parks D.H."/>
            <person name="Chuvochina M."/>
            <person name="Waite D.W."/>
            <person name="Rinke C."/>
            <person name="Skarshewski A."/>
            <person name="Chaumeil P.A."/>
            <person name="Hugenholtz P."/>
        </authorList>
    </citation>
    <scope>NUCLEOTIDE SEQUENCE [LARGE SCALE GENOMIC DNA]</scope>
    <source>
        <strain evidence="2">UBA8733</strain>
    </source>
</reference>
<evidence type="ECO:0000313" key="2">
    <source>
        <dbReference type="EMBL" id="HAE27986.1"/>
    </source>
</evidence>
<organism evidence="2 3">
    <name type="scientific">Hyphomonas adhaerens</name>
    <dbReference type="NCBI Taxonomy" id="81029"/>
    <lineage>
        <taxon>Bacteria</taxon>
        <taxon>Pseudomonadati</taxon>
        <taxon>Pseudomonadota</taxon>
        <taxon>Alphaproteobacteria</taxon>
        <taxon>Hyphomonadales</taxon>
        <taxon>Hyphomonadaceae</taxon>
        <taxon>Hyphomonas</taxon>
    </lineage>
</organism>
<name>A0A3B9H0M1_9PROT</name>
<dbReference type="EMBL" id="DMAN01000281">
    <property type="protein sequence ID" value="HAE27986.1"/>
    <property type="molecule type" value="Genomic_DNA"/>
</dbReference>
<dbReference type="AlphaFoldDB" id="A0A3B9H0M1"/>
<evidence type="ECO:0000256" key="1">
    <source>
        <dbReference type="SAM" id="MobiDB-lite"/>
    </source>
</evidence>